<sequence>MPTIFTINIPNCYTDIQRFVEKGILSFLDIIPKTEYISIYQKHSLELYSDNYKESLKSGWLTIEDNTKNVSFTETLTNIYQQILNQWGEDPDIHIILIATIDRFQDKDVSSMISMNFKSKLSIIILDTTSRVKYNKFNNLHNLVQKHRGYFKIINQIHDFNDVLQQLYRIYYKPYHCECICGNINLPLQIYPTLKEPLFPKVFSIIGFLTETDAPLPAYKSRYLLLPYEKQKNPLNTYQVIQKSLMNKRVYAIVTFNNGNYGYIHTTNDSSYMSLSLIPTLEQEVEVISKHDKSFKIPILQSETSYFKADLNLIPKIIRYIPELPKNQDVVLNMIRKIHYMSLVHQYPKIVDYVTLLLKNEEKKYQERNPNICNSLNEIISSIENDISNGSSFKSNFAISSNFEDNKNDNDINNTSDNMVYKNSVNNSIDMNVDIYSNN</sequence>
<feature type="non-terminal residue" evidence="1">
    <location>
        <position position="439"/>
    </location>
</feature>
<gene>
    <name evidence="1" type="ORF">BCR36DRAFT_416284</name>
</gene>
<dbReference type="OrthoDB" id="2136971at2759"/>
<name>A0A1Y1UVV7_9FUNG</name>
<reference evidence="1 2" key="2">
    <citation type="submission" date="2016-08" db="EMBL/GenBank/DDBJ databases">
        <title>Pervasive Adenine N6-methylation of Active Genes in Fungi.</title>
        <authorList>
            <consortium name="DOE Joint Genome Institute"/>
            <person name="Mondo S.J."/>
            <person name="Dannebaum R.O."/>
            <person name="Kuo R.C."/>
            <person name="Labutti K."/>
            <person name="Haridas S."/>
            <person name="Kuo A."/>
            <person name="Salamov A."/>
            <person name="Ahrendt S.R."/>
            <person name="Lipzen A."/>
            <person name="Sullivan W."/>
            <person name="Andreopoulos W.B."/>
            <person name="Clum A."/>
            <person name="Lindquist E."/>
            <person name="Daum C."/>
            <person name="Ramamoorthy G.K."/>
            <person name="Gryganskyi A."/>
            <person name="Culley D."/>
            <person name="Magnuson J.K."/>
            <person name="James T.Y."/>
            <person name="O'Malley M.A."/>
            <person name="Stajich J.E."/>
            <person name="Spatafora J.W."/>
            <person name="Visel A."/>
            <person name="Grigoriev I.V."/>
        </authorList>
    </citation>
    <scope>NUCLEOTIDE SEQUENCE [LARGE SCALE GENOMIC DNA]</scope>
    <source>
        <strain evidence="2">finn</strain>
    </source>
</reference>
<evidence type="ECO:0000313" key="2">
    <source>
        <dbReference type="Proteomes" id="UP000193719"/>
    </source>
</evidence>
<dbReference type="Proteomes" id="UP000193719">
    <property type="component" value="Unassembled WGS sequence"/>
</dbReference>
<dbReference type="AlphaFoldDB" id="A0A1Y1UVV7"/>
<reference evidence="1 2" key="1">
    <citation type="submission" date="2016-08" db="EMBL/GenBank/DDBJ databases">
        <title>Genomes of anaerobic fungi encode conserved fungal cellulosomes for biomass hydrolysis.</title>
        <authorList>
            <consortium name="DOE Joint Genome Institute"/>
            <person name="Haitjema C.H."/>
            <person name="Gilmore S.P."/>
            <person name="Henske J.K."/>
            <person name="Solomon K.V."/>
            <person name="De Groot R."/>
            <person name="Kuo A."/>
            <person name="Mondo S.J."/>
            <person name="Salamov A.A."/>
            <person name="Labutti K."/>
            <person name="Zhao Z."/>
            <person name="Chiniquy J."/>
            <person name="Barry K."/>
            <person name="Brewer H.M."/>
            <person name="Purvine S.O."/>
            <person name="Wright A.T."/>
            <person name="Boxma B."/>
            <person name="Van Alen T."/>
            <person name="Hackstein J.H."/>
            <person name="Baker S.E."/>
            <person name="Grigoriev I.V."/>
            <person name="O'Malley M.A."/>
        </authorList>
    </citation>
    <scope>NUCLEOTIDE SEQUENCE [LARGE SCALE GENOMIC DNA]</scope>
    <source>
        <strain evidence="2">finn</strain>
    </source>
</reference>
<organism evidence="1 2">
    <name type="scientific">Piromyces finnis</name>
    <dbReference type="NCBI Taxonomy" id="1754191"/>
    <lineage>
        <taxon>Eukaryota</taxon>
        <taxon>Fungi</taxon>
        <taxon>Fungi incertae sedis</taxon>
        <taxon>Chytridiomycota</taxon>
        <taxon>Chytridiomycota incertae sedis</taxon>
        <taxon>Neocallimastigomycetes</taxon>
        <taxon>Neocallimastigales</taxon>
        <taxon>Neocallimastigaceae</taxon>
        <taxon>Piromyces</taxon>
    </lineage>
</organism>
<evidence type="ECO:0000313" key="1">
    <source>
        <dbReference type="EMBL" id="ORX42154.1"/>
    </source>
</evidence>
<protein>
    <submittedName>
        <fullName evidence="1">Uncharacterized protein</fullName>
    </submittedName>
</protein>
<accession>A0A1Y1UVV7</accession>
<dbReference type="EMBL" id="MCFH01000070">
    <property type="protein sequence ID" value="ORX42154.1"/>
    <property type="molecule type" value="Genomic_DNA"/>
</dbReference>
<comment type="caution">
    <text evidence="1">The sequence shown here is derived from an EMBL/GenBank/DDBJ whole genome shotgun (WGS) entry which is preliminary data.</text>
</comment>
<proteinExistence type="predicted"/>
<keyword evidence="2" id="KW-1185">Reference proteome</keyword>